<keyword evidence="1" id="KW-1133">Transmembrane helix</keyword>
<sequence>MPHMPLQELRAIYPMPDNQHDHSTPLLLTYNPNYNWVYKRLVSSENDLVGAIAYVLYKEHKIEFILKIEADTGSDPSSEQLRAFHQQSCLDSSLAGFQNRAQGLVNEFLRNALTSHAEYIESQADQRMEERVKLATQSLEEQITVLQNTINTNHQLVTTEIINKKGILNRLGEAFLNILYGLAIIAIVGGVFNGYKWISSLNNAAENASGINK</sequence>
<gene>
    <name evidence="2" type="ORF">EXE25_18040</name>
</gene>
<accession>A0A4Q7ALT9</accession>
<dbReference type="Proteomes" id="UP000293483">
    <property type="component" value="Unassembled WGS sequence"/>
</dbReference>
<feature type="transmembrane region" description="Helical" evidence="1">
    <location>
        <begin position="174"/>
        <end position="192"/>
    </location>
</feature>
<evidence type="ECO:0000313" key="2">
    <source>
        <dbReference type="EMBL" id="RZG63962.1"/>
    </source>
</evidence>
<organism evidence="2 3">
    <name type="scientific">Acinetobacter bouvetii</name>
    <dbReference type="NCBI Taxonomy" id="202951"/>
    <lineage>
        <taxon>Bacteria</taxon>
        <taxon>Pseudomonadati</taxon>
        <taxon>Pseudomonadota</taxon>
        <taxon>Gammaproteobacteria</taxon>
        <taxon>Moraxellales</taxon>
        <taxon>Moraxellaceae</taxon>
        <taxon>Acinetobacter</taxon>
    </lineage>
</organism>
<evidence type="ECO:0000256" key="1">
    <source>
        <dbReference type="SAM" id="Phobius"/>
    </source>
</evidence>
<protein>
    <submittedName>
        <fullName evidence="2">Uncharacterized protein</fullName>
    </submittedName>
</protein>
<evidence type="ECO:0000313" key="3">
    <source>
        <dbReference type="Proteomes" id="UP000293483"/>
    </source>
</evidence>
<name>A0A4Q7ALT9_9GAMM</name>
<dbReference type="AlphaFoldDB" id="A0A4Q7ALT9"/>
<keyword evidence="1" id="KW-0472">Membrane</keyword>
<dbReference type="RefSeq" id="WP_130148670.1">
    <property type="nucleotide sequence ID" value="NZ_SGSU01000030.1"/>
</dbReference>
<dbReference type="EMBL" id="SGSU01000030">
    <property type="protein sequence ID" value="RZG63962.1"/>
    <property type="molecule type" value="Genomic_DNA"/>
</dbReference>
<keyword evidence="1" id="KW-0812">Transmembrane</keyword>
<proteinExistence type="predicted"/>
<reference evidence="2 3" key="1">
    <citation type="submission" date="2019-02" db="EMBL/GenBank/DDBJ databases">
        <title>The Batch Genome Submission of Acinetobacter spp. strains.</title>
        <authorList>
            <person name="Qin J."/>
            <person name="Hu Y."/>
            <person name="Ye H."/>
            <person name="Wei L."/>
            <person name="Feng Y."/>
            <person name="Zong Z."/>
        </authorList>
    </citation>
    <scope>NUCLEOTIDE SEQUENCE [LARGE SCALE GENOMIC DNA]</scope>
    <source>
        <strain evidence="2 3">WCHABo060081</strain>
    </source>
</reference>
<comment type="caution">
    <text evidence="2">The sequence shown here is derived from an EMBL/GenBank/DDBJ whole genome shotgun (WGS) entry which is preliminary data.</text>
</comment>